<dbReference type="Gene3D" id="1.20.58.220">
    <property type="entry name" value="Phosphate transport system protein phou homolog 2, domain 2"/>
    <property type="match status" value="1"/>
</dbReference>
<dbReference type="PANTHER" id="PTHR10010">
    <property type="entry name" value="SOLUTE CARRIER FAMILY 34 SODIUM PHOSPHATE , MEMBER 2-RELATED"/>
    <property type="match status" value="1"/>
</dbReference>
<dbReference type="EMBL" id="FUWU01000004">
    <property type="protein sequence ID" value="SJZ39368.1"/>
    <property type="molecule type" value="Genomic_DNA"/>
</dbReference>
<dbReference type="InterPro" id="IPR038078">
    <property type="entry name" value="PhoU-like_sf"/>
</dbReference>
<dbReference type="AlphaFoldDB" id="A0A1M6RPV7"/>
<dbReference type="STRING" id="28122.SAMN02745108_00392"/>
<evidence type="ECO:0000313" key="10">
    <source>
        <dbReference type="Proteomes" id="UP000190449"/>
    </source>
</evidence>
<organism evidence="7 9">
    <name type="scientific">Fibrobacter intestinalis</name>
    <dbReference type="NCBI Taxonomy" id="28122"/>
    <lineage>
        <taxon>Bacteria</taxon>
        <taxon>Pseudomonadati</taxon>
        <taxon>Fibrobacterota</taxon>
        <taxon>Fibrobacteria</taxon>
        <taxon>Fibrobacterales</taxon>
        <taxon>Fibrobacteraceae</taxon>
        <taxon>Fibrobacter</taxon>
    </lineage>
</organism>
<keyword evidence="4 6" id="KW-1133">Transmembrane helix</keyword>
<accession>A0A1T4KA80</accession>
<keyword evidence="2" id="KW-1003">Cell membrane</keyword>
<reference evidence="8 10" key="3">
    <citation type="submission" date="2017-02" db="EMBL/GenBank/DDBJ databases">
        <authorList>
            <person name="Peterson S.W."/>
        </authorList>
    </citation>
    <scope>NUCLEOTIDE SEQUENCE [LARGE SCALE GENOMIC DNA]</scope>
    <source>
        <strain evidence="8 10">ATCC 43854</strain>
    </source>
</reference>
<reference evidence="7" key="1">
    <citation type="submission" date="2016-11" db="EMBL/GenBank/DDBJ databases">
        <authorList>
            <person name="Jaros S."/>
            <person name="Januszkiewicz K."/>
            <person name="Wedrychowicz H."/>
        </authorList>
    </citation>
    <scope>NUCLEOTIDE SEQUENCE [LARGE SCALE GENOMIC DNA]</scope>
    <source>
        <strain evidence="7">UWOS</strain>
    </source>
</reference>
<feature type="transmembrane region" description="Helical" evidence="6">
    <location>
        <begin position="51"/>
        <end position="77"/>
    </location>
</feature>
<comment type="subcellular location">
    <subcellularLocation>
        <location evidence="1">Cell membrane</location>
        <topology evidence="1">Multi-pass membrane protein</topology>
    </subcellularLocation>
</comment>
<feature type="transmembrane region" description="Helical" evidence="6">
    <location>
        <begin position="248"/>
        <end position="267"/>
    </location>
</feature>
<dbReference type="SUPFAM" id="SSF109755">
    <property type="entry name" value="PhoU-like"/>
    <property type="match status" value="1"/>
</dbReference>
<dbReference type="PANTHER" id="PTHR10010:SF46">
    <property type="entry name" value="SODIUM-DEPENDENT PHOSPHATE TRANSPORT PROTEIN 2B"/>
    <property type="match status" value="1"/>
</dbReference>
<name>A0A1M6RPV7_9BACT</name>
<keyword evidence="5 6" id="KW-0472">Membrane</keyword>
<feature type="transmembrane region" description="Helical" evidence="6">
    <location>
        <begin position="12"/>
        <end position="31"/>
    </location>
</feature>
<evidence type="ECO:0000256" key="6">
    <source>
        <dbReference type="SAM" id="Phobius"/>
    </source>
</evidence>
<dbReference type="GO" id="GO:0005436">
    <property type="term" value="F:sodium:phosphate symporter activity"/>
    <property type="evidence" value="ECO:0007669"/>
    <property type="project" value="InterPro"/>
</dbReference>
<dbReference type="NCBIfam" id="TIGR00704">
    <property type="entry name" value="NaPi_cotrn_rel"/>
    <property type="match status" value="1"/>
</dbReference>
<feature type="transmembrane region" description="Helical" evidence="6">
    <location>
        <begin position="135"/>
        <end position="157"/>
    </location>
</feature>
<dbReference type="GO" id="GO:0044341">
    <property type="term" value="P:sodium-dependent phosphate transport"/>
    <property type="evidence" value="ECO:0007669"/>
    <property type="project" value="InterPro"/>
</dbReference>
<keyword evidence="9" id="KW-1185">Reference proteome</keyword>
<accession>A0A1M6RPV7</accession>
<dbReference type="InterPro" id="IPR003841">
    <property type="entry name" value="Na/Pi_transpt"/>
</dbReference>
<feature type="transmembrane region" description="Helical" evidence="6">
    <location>
        <begin position="202"/>
        <end position="228"/>
    </location>
</feature>
<evidence type="ECO:0000313" key="7">
    <source>
        <dbReference type="EMBL" id="SHK34454.1"/>
    </source>
</evidence>
<reference evidence="9" key="2">
    <citation type="submission" date="2016-11" db="EMBL/GenBank/DDBJ databases">
        <authorList>
            <person name="Varghese N."/>
            <person name="Submissions S."/>
        </authorList>
    </citation>
    <scope>NUCLEOTIDE SEQUENCE [LARGE SCALE GENOMIC DNA]</scope>
    <source>
        <strain evidence="9">UWOS</strain>
    </source>
</reference>
<dbReference type="Proteomes" id="UP000190449">
    <property type="component" value="Unassembled WGS sequence"/>
</dbReference>
<dbReference type="InterPro" id="IPR004633">
    <property type="entry name" value="NaPi_cotrn-rel/YqeW-like"/>
</dbReference>
<dbReference type="NCBIfam" id="NF037997">
    <property type="entry name" value="Na_Pi_symport"/>
    <property type="match status" value="1"/>
</dbReference>
<dbReference type="Pfam" id="PF02690">
    <property type="entry name" value="Na_Pi_cotrans"/>
    <property type="match status" value="2"/>
</dbReference>
<keyword evidence="3 6" id="KW-0812">Transmembrane</keyword>
<evidence type="ECO:0000256" key="4">
    <source>
        <dbReference type="ARBA" id="ARBA00022989"/>
    </source>
</evidence>
<proteinExistence type="predicted"/>
<dbReference type="Proteomes" id="UP000184275">
    <property type="component" value="Unassembled WGS sequence"/>
</dbReference>
<evidence type="ECO:0000313" key="9">
    <source>
        <dbReference type="Proteomes" id="UP000184275"/>
    </source>
</evidence>
<evidence type="ECO:0000256" key="1">
    <source>
        <dbReference type="ARBA" id="ARBA00004651"/>
    </source>
</evidence>
<evidence type="ECO:0000256" key="2">
    <source>
        <dbReference type="ARBA" id="ARBA00022475"/>
    </source>
</evidence>
<dbReference type="GO" id="GO:0005886">
    <property type="term" value="C:plasma membrane"/>
    <property type="evidence" value="ECO:0007669"/>
    <property type="project" value="UniProtKB-SubCell"/>
</dbReference>
<evidence type="ECO:0000313" key="8">
    <source>
        <dbReference type="EMBL" id="SJZ39368.1"/>
    </source>
</evidence>
<protein>
    <submittedName>
        <fullName evidence="7">Phosphate:Na+ symporter</fullName>
    </submittedName>
</protein>
<dbReference type="EMBL" id="FRAW01000004">
    <property type="protein sequence ID" value="SHK34454.1"/>
    <property type="molecule type" value="Genomic_DNA"/>
</dbReference>
<evidence type="ECO:0000256" key="5">
    <source>
        <dbReference type="ARBA" id="ARBA00023136"/>
    </source>
</evidence>
<gene>
    <name evidence="8" type="ORF">SAMN02745108_00392</name>
    <name evidence="7" type="ORF">SAMN05720469_10473</name>
</gene>
<feature type="transmembrane region" description="Helical" evidence="6">
    <location>
        <begin position="89"/>
        <end position="107"/>
    </location>
</feature>
<evidence type="ECO:0000256" key="3">
    <source>
        <dbReference type="ARBA" id="ARBA00022692"/>
    </source>
</evidence>
<dbReference type="RefSeq" id="WP_073302710.1">
    <property type="nucleotide sequence ID" value="NZ_FRAW01000004.1"/>
</dbReference>
<sequence length="561" mass="61133">MLFSQIAQSIVFLIGGAGIFLLGLRFLSMGLQTIAGPTLQKLISKVTNHRILGVLVGMGVTCLVQSSAVTMAMVIGFVNAGIMQLSQTLGVIMGANIGTTITGWVLVLNIDQYGMPIAGACALVYCFAKKERLKYSALALLGVGLVFVGLAAMKVSLAPVSNNQDFLNALAVFNAESLPSICACILVGFLMATIMQSSSASLGVTIVLASQGLIGFNTAAALVLGQNIGCTISALMIAVNTSRHARRAAMFHLLFNIFGAVWVTLLFDPTIHFMRWFLESAVGIANPDDPKNVTLAIALYHTTFNVANTLVLLPFTGKIPALLDKLFPNKVQPKHAVVTKLDPALIKSPFAAITQSAREMEMMNQTVRDMLTDLRQVIDGKADKSIVERIFENENKLDTAQTEVIEFLTGLLSTSVSKSIANDAERQLRMSDDLETASDYVTQVLKLWLRMRDHNVVFDKSHQDDILALHDGVTKLAADVAAVLNNQHNVQKLSEIRREGREITEQVRECRAKHWRHVAEINEDPLLTTTFTDVLGSYRKIKEHLVTATQALCAEIIPEEK</sequence>
<feature type="transmembrane region" description="Helical" evidence="6">
    <location>
        <begin position="177"/>
        <end position="195"/>
    </location>
</feature>